<reference evidence="2 3" key="1">
    <citation type="submission" date="2022-03" db="EMBL/GenBank/DDBJ databases">
        <authorList>
            <person name="Nunn A."/>
            <person name="Chopra R."/>
            <person name="Nunn A."/>
            <person name="Contreras Garrido A."/>
        </authorList>
    </citation>
    <scope>NUCLEOTIDE SEQUENCE [LARGE SCALE GENOMIC DNA]</scope>
</reference>
<organism evidence="2 3">
    <name type="scientific">Thlaspi arvense</name>
    <name type="common">Field penny-cress</name>
    <dbReference type="NCBI Taxonomy" id="13288"/>
    <lineage>
        <taxon>Eukaryota</taxon>
        <taxon>Viridiplantae</taxon>
        <taxon>Streptophyta</taxon>
        <taxon>Embryophyta</taxon>
        <taxon>Tracheophyta</taxon>
        <taxon>Spermatophyta</taxon>
        <taxon>Magnoliopsida</taxon>
        <taxon>eudicotyledons</taxon>
        <taxon>Gunneridae</taxon>
        <taxon>Pentapetalae</taxon>
        <taxon>rosids</taxon>
        <taxon>malvids</taxon>
        <taxon>Brassicales</taxon>
        <taxon>Brassicaceae</taxon>
        <taxon>Thlaspideae</taxon>
        <taxon>Thlaspi</taxon>
    </lineage>
</organism>
<sequence length="71" mass="7804">ASIASFHSLGNSRECLTPGGVLRFQCIRDMGILSPRRIGCNPGGHQTQVSRSARVLRHSRKNARENTQSTK</sequence>
<evidence type="ECO:0000313" key="3">
    <source>
        <dbReference type="Proteomes" id="UP000836841"/>
    </source>
</evidence>
<gene>
    <name evidence="2" type="ORF">TAV2_LOCUS201</name>
</gene>
<feature type="region of interest" description="Disordered" evidence="1">
    <location>
        <begin position="38"/>
        <end position="71"/>
    </location>
</feature>
<feature type="non-terminal residue" evidence="2">
    <location>
        <position position="1"/>
    </location>
</feature>
<name>A0AAU9R6K3_THLAR</name>
<evidence type="ECO:0000313" key="2">
    <source>
        <dbReference type="EMBL" id="CAH2034546.1"/>
    </source>
</evidence>
<evidence type="ECO:0000256" key="1">
    <source>
        <dbReference type="SAM" id="MobiDB-lite"/>
    </source>
</evidence>
<dbReference type="EMBL" id="OU466857">
    <property type="protein sequence ID" value="CAH2034546.1"/>
    <property type="molecule type" value="Genomic_DNA"/>
</dbReference>
<keyword evidence="3" id="KW-1185">Reference proteome</keyword>
<proteinExistence type="predicted"/>
<dbReference type="Proteomes" id="UP000836841">
    <property type="component" value="Chromosome 1"/>
</dbReference>
<protein>
    <submittedName>
        <fullName evidence="2">Uncharacterized protein</fullName>
    </submittedName>
</protein>
<dbReference type="AlphaFoldDB" id="A0AAU9R6K3"/>
<accession>A0AAU9R6K3</accession>